<dbReference type="EMBL" id="CP003364">
    <property type="protein sequence ID" value="AGA26572.1"/>
    <property type="molecule type" value="Genomic_DNA"/>
</dbReference>
<name>L0DBF1_SINAD</name>
<evidence type="ECO:0000313" key="2">
    <source>
        <dbReference type="Proteomes" id="UP000010798"/>
    </source>
</evidence>
<protein>
    <submittedName>
        <fullName evidence="1">Uncharacterized protein</fullName>
    </submittedName>
</protein>
<dbReference type="HOGENOM" id="CLU_2059850_0_0_0"/>
<accession>L0DBF1</accession>
<organism evidence="1 2">
    <name type="scientific">Singulisphaera acidiphila (strain ATCC BAA-1392 / DSM 18658 / VKM B-2454 / MOB10)</name>
    <dbReference type="NCBI Taxonomy" id="886293"/>
    <lineage>
        <taxon>Bacteria</taxon>
        <taxon>Pseudomonadati</taxon>
        <taxon>Planctomycetota</taxon>
        <taxon>Planctomycetia</taxon>
        <taxon>Isosphaerales</taxon>
        <taxon>Isosphaeraceae</taxon>
        <taxon>Singulisphaera</taxon>
    </lineage>
</organism>
<proteinExistence type="predicted"/>
<dbReference type="KEGG" id="saci:Sinac_2254"/>
<reference evidence="1 2" key="1">
    <citation type="submission" date="2012-02" db="EMBL/GenBank/DDBJ databases">
        <title>Complete sequence of chromosome of Singulisphaera acidiphila DSM 18658.</title>
        <authorList>
            <consortium name="US DOE Joint Genome Institute (JGI-PGF)"/>
            <person name="Lucas S."/>
            <person name="Copeland A."/>
            <person name="Lapidus A."/>
            <person name="Glavina del Rio T."/>
            <person name="Dalin E."/>
            <person name="Tice H."/>
            <person name="Bruce D."/>
            <person name="Goodwin L."/>
            <person name="Pitluck S."/>
            <person name="Peters L."/>
            <person name="Ovchinnikova G."/>
            <person name="Chertkov O."/>
            <person name="Kyrpides N."/>
            <person name="Mavromatis K."/>
            <person name="Ivanova N."/>
            <person name="Brettin T."/>
            <person name="Detter J.C."/>
            <person name="Han C."/>
            <person name="Larimer F."/>
            <person name="Land M."/>
            <person name="Hauser L."/>
            <person name="Markowitz V."/>
            <person name="Cheng J.-F."/>
            <person name="Hugenholtz P."/>
            <person name="Woyke T."/>
            <person name="Wu D."/>
            <person name="Tindall B."/>
            <person name="Pomrenke H."/>
            <person name="Brambilla E."/>
            <person name="Klenk H.-P."/>
            <person name="Eisen J.A."/>
        </authorList>
    </citation>
    <scope>NUCLEOTIDE SEQUENCE [LARGE SCALE GENOMIC DNA]</scope>
    <source>
        <strain evidence="2">ATCC BAA-1392 / DSM 18658 / VKM B-2454 / MOB10</strain>
    </source>
</reference>
<sequence>MLTSFALWLVSTLIETAVAGTVGCQGFGITFARVIGRGCHGVEGWLRGLGQYGNSSFPTGRSPLVAMTRVTAHLPRRCTAVLWNALGHREGSGGGSLASLDDPLGLGSPRWSRFESLTA</sequence>
<evidence type="ECO:0000313" key="1">
    <source>
        <dbReference type="EMBL" id="AGA26572.1"/>
    </source>
</evidence>
<dbReference type="AlphaFoldDB" id="L0DBF1"/>
<keyword evidence="2" id="KW-1185">Reference proteome</keyword>
<dbReference type="STRING" id="886293.Sinac_2254"/>
<gene>
    <name evidence="1" type="ordered locus">Sinac_2254</name>
</gene>
<dbReference type="Proteomes" id="UP000010798">
    <property type="component" value="Chromosome"/>
</dbReference>